<protein>
    <submittedName>
        <fullName evidence="2">Uncharacterized protein</fullName>
    </submittedName>
</protein>
<feature type="compositionally biased region" description="Low complexity" evidence="1">
    <location>
        <begin position="167"/>
        <end position="179"/>
    </location>
</feature>
<name>A0AAE1K035_PETCI</name>
<proteinExistence type="predicted"/>
<dbReference type="Proteomes" id="UP001286313">
    <property type="component" value="Unassembled WGS sequence"/>
</dbReference>
<feature type="non-terminal residue" evidence="2">
    <location>
        <position position="216"/>
    </location>
</feature>
<accession>A0AAE1K035</accession>
<evidence type="ECO:0000256" key="1">
    <source>
        <dbReference type="SAM" id="MobiDB-lite"/>
    </source>
</evidence>
<comment type="caution">
    <text evidence="2">The sequence shown here is derived from an EMBL/GenBank/DDBJ whole genome shotgun (WGS) entry which is preliminary data.</text>
</comment>
<dbReference type="EMBL" id="JAWQEG010004994">
    <property type="protein sequence ID" value="KAK3859540.1"/>
    <property type="molecule type" value="Genomic_DNA"/>
</dbReference>
<feature type="compositionally biased region" description="Low complexity" evidence="1">
    <location>
        <begin position="123"/>
        <end position="133"/>
    </location>
</feature>
<feature type="compositionally biased region" description="Polar residues" evidence="1">
    <location>
        <begin position="138"/>
        <end position="149"/>
    </location>
</feature>
<evidence type="ECO:0000313" key="2">
    <source>
        <dbReference type="EMBL" id="KAK3859540.1"/>
    </source>
</evidence>
<feature type="region of interest" description="Disordered" evidence="1">
    <location>
        <begin position="82"/>
        <end position="216"/>
    </location>
</feature>
<keyword evidence="3" id="KW-1185">Reference proteome</keyword>
<dbReference type="Gene3D" id="3.40.50.300">
    <property type="entry name" value="P-loop containing nucleotide triphosphate hydrolases"/>
    <property type="match status" value="1"/>
</dbReference>
<evidence type="ECO:0000313" key="3">
    <source>
        <dbReference type="Proteomes" id="UP001286313"/>
    </source>
</evidence>
<dbReference type="InterPro" id="IPR027417">
    <property type="entry name" value="P-loop_NTPase"/>
</dbReference>
<feature type="compositionally biased region" description="Basic residues" evidence="1">
    <location>
        <begin position="108"/>
        <end position="122"/>
    </location>
</feature>
<sequence length="216" mass="24199">FHHIPPLLLIDCSELELGRNLGRRERRLDDNVAAARRRLAIYREVTLPMLKAFDEKNRLKIIDGDADWEQVEREAKRSIYVETQNLSRRAPRSAGYTPTPTPSPRRSTTPRHHHHAHHHHHASATSTATSTAPLCLQPAQTNADISSRAQPEDDHDLEMEPATTPSPGQVTPTPRQVTPTPSPQPDTPDAKSLSHEFSDPDVIETTPKSLLKNELV</sequence>
<organism evidence="2 3">
    <name type="scientific">Petrolisthes cinctipes</name>
    <name type="common">Flat porcelain crab</name>
    <dbReference type="NCBI Taxonomy" id="88211"/>
    <lineage>
        <taxon>Eukaryota</taxon>
        <taxon>Metazoa</taxon>
        <taxon>Ecdysozoa</taxon>
        <taxon>Arthropoda</taxon>
        <taxon>Crustacea</taxon>
        <taxon>Multicrustacea</taxon>
        <taxon>Malacostraca</taxon>
        <taxon>Eumalacostraca</taxon>
        <taxon>Eucarida</taxon>
        <taxon>Decapoda</taxon>
        <taxon>Pleocyemata</taxon>
        <taxon>Anomura</taxon>
        <taxon>Galatheoidea</taxon>
        <taxon>Porcellanidae</taxon>
        <taxon>Petrolisthes</taxon>
    </lineage>
</organism>
<feature type="compositionally biased region" description="Basic and acidic residues" evidence="1">
    <location>
        <begin position="188"/>
        <end position="198"/>
    </location>
</feature>
<gene>
    <name evidence="2" type="ORF">Pcinc_034358</name>
</gene>
<dbReference type="AlphaFoldDB" id="A0AAE1K035"/>
<dbReference type="SUPFAM" id="SSF52540">
    <property type="entry name" value="P-loop containing nucleoside triphosphate hydrolases"/>
    <property type="match status" value="1"/>
</dbReference>
<reference evidence="2" key="1">
    <citation type="submission" date="2023-10" db="EMBL/GenBank/DDBJ databases">
        <title>Genome assemblies of two species of porcelain crab, Petrolisthes cinctipes and Petrolisthes manimaculis (Anomura: Porcellanidae).</title>
        <authorList>
            <person name="Angst P."/>
        </authorList>
    </citation>
    <scope>NUCLEOTIDE SEQUENCE</scope>
    <source>
        <strain evidence="2">PB745_01</strain>
        <tissue evidence="2">Gill</tissue>
    </source>
</reference>